<dbReference type="InterPro" id="IPR029044">
    <property type="entry name" value="Nucleotide-diphossugar_trans"/>
</dbReference>
<feature type="transmembrane region" description="Helical" evidence="1">
    <location>
        <begin position="310"/>
        <end position="330"/>
    </location>
</feature>
<dbReference type="GO" id="GO:0016740">
    <property type="term" value="F:transferase activity"/>
    <property type="evidence" value="ECO:0007669"/>
    <property type="project" value="UniProtKB-KW"/>
</dbReference>
<dbReference type="EMBL" id="CP023344">
    <property type="protein sequence ID" value="ATC64709.1"/>
    <property type="molecule type" value="Genomic_DNA"/>
</dbReference>
<proteinExistence type="predicted"/>
<evidence type="ECO:0000256" key="1">
    <source>
        <dbReference type="SAM" id="Phobius"/>
    </source>
</evidence>
<reference evidence="3 4" key="1">
    <citation type="submission" date="2017-09" db="EMBL/GenBank/DDBJ databases">
        <title>Complete genome sequence of Verrucomicrobial strain HZ-65, isolated from freshwater.</title>
        <authorList>
            <person name="Choi A."/>
        </authorList>
    </citation>
    <scope>NUCLEOTIDE SEQUENCE [LARGE SCALE GENOMIC DNA]</scope>
    <source>
        <strain evidence="3 4">HZ-65</strain>
    </source>
</reference>
<keyword evidence="3" id="KW-0808">Transferase</keyword>
<dbReference type="InterPro" id="IPR001173">
    <property type="entry name" value="Glyco_trans_2-like"/>
</dbReference>
<dbReference type="PANTHER" id="PTHR48090:SF6">
    <property type="entry name" value="SLR5056 PROTEIN"/>
    <property type="match status" value="1"/>
</dbReference>
<dbReference type="Pfam" id="PF00535">
    <property type="entry name" value="Glycos_transf_2"/>
    <property type="match status" value="1"/>
</dbReference>
<accession>A0A290Q7T2</accession>
<dbReference type="PANTHER" id="PTHR48090">
    <property type="entry name" value="UNDECAPRENYL-PHOSPHATE 4-DEOXY-4-FORMAMIDO-L-ARABINOSE TRANSFERASE-RELATED"/>
    <property type="match status" value="1"/>
</dbReference>
<dbReference type="KEGG" id="vbh:CMV30_12480"/>
<feature type="transmembrane region" description="Helical" evidence="1">
    <location>
        <begin position="259"/>
        <end position="290"/>
    </location>
</feature>
<evidence type="ECO:0000259" key="2">
    <source>
        <dbReference type="Pfam" id="PF00535"/>
    </source>
</evidence>
<sequence>MDFLFGGVRSSVATFVIQPPTPRLMEPLVAIVIPAYKVRDTVLAVIESVPASVARIYVVDDACPQESGKWVEAQCRDARVVVLTMEKNGGVGAATLRGFNQAFADGAEIAVKLDGDGQMRVEYLPDLLAPILAGRVDFAKGNRFFDLKRLRQMPVARLVGNIGLSLLVKFTSGHWHIADPTNGFIAIHRAAYVQLSEELIAKRFFFETSLLVNLNIVRATVLDVPVPARYGDEVSNLSVMRSLLGFPPRLLRHFFRRLLFRYCLLDINAASVFFALGTLLFFGGASFAIYRWHLGAVSGVPQTSGTVALALTPTILGAQMILQAILIDIITPPAHPLQSLYRPHKK</sequence>
<protein>
    <submittedName>
        <fullName evidence="3">Glycosyl transferase family 2</fullName>
    </submittedName>
</protein>
<evidence type="ECO:0000313" key="4">
    <source>
        <dbReference type="Proteomes" id="UP000217265"/>
    </source>
</evidence>
<dbReference type="SUPFAM" id="SSF53448">
    <property type="entry name" value="Nucleotide-diphospho-sugar transferases"/>
    <property type="match status" value="1"/>
</dbReference>
<feature type="domain" description="Glycosyltransferase 2-like" evidence="2">
    <location>
        <begin position="31"/>
        <end position="191"/>
    </location>
</feature>
<keyword evidence="1" id="KW-0812">Transmembrane</keyword>
<dbReference type="Proteomes" id="UP000217265">
    <property type="component" value="Chromosome"/>
</dbReference>
<dbReference type="AlphaFoldDB" id="A0A290Q7T2"/>
<organism evidence="3 4">
    <name type="scientific">Nibricoccus aquaticus</name>
    <dbReference type="NCBI Taxonomy" id="2576891"/>
    <lineage>
        <taxon>Bacteria</taxon>
        <taxon>Pseudomonadati</taxon>
        <taxon>Verrucomicrobiota</taxon>
        <taxon>Opitutia</taxon>
        <taxon>Opitutales</taxon>
        <taxon>Opitutaceae</taxon>
        <taxon>Nibricoccus</taxon>
    </lineage>
</organism>
<keyword evidence="1" id="KW-1133">Transmembrane helix</keyword>
<dbReference type="CDD" id="cd04179">
    <property type="entry name" value="DPM_DPG-synthase_like"/>
    <property type="match status" value="1"/>
</dbReference>
<name>A0A290Q7T2_9BACT</name>
<gene>
    <name evidence="3" type="ORF">CMV30_12480</name>
</gene>
<dbReference type="OrthoDB" id="9810303at2"/>
<dbReference type="InterPro" id="IPR050256">
    <property type="entry name" value="Glycosyltransferase_2"/>
</dbReference>
<evidence type="ECO:0000313" key="3">
    <source>
        <dbReference type="EMBL" id="ATC64709.1"/>
    </source>
</evidence>
<keyword evidence="1" id="KW-0472">Membrane</keyword>
<dbReference type="Gene3D" id="3.90.550.10">
    <property type="entry name" value="Spore Coat Polysaccharide Biosynthesis Protein SpsA, Chain A"/>
    <property type="match status" value="1"/>
</dbReference>
<keyword evidence="4" id="KW-1185">Reference proteome</keyword>